<evidence type="ECO:0000313" key="2">
    <source>
        <dbReference type="Proteomes" id="UP000318081"/>
    </source>
</evidence>
<dbReference type="EMBL" id="CP036432">
    <property type="protein sequence ID" value="QDV82419.1"/>
    <property type="molecule type" value="Genomic_DNA"/>
</dbReference>
<dbReference type="InterPro" id="IPR011473">
    <property type="entry name" value="DUF1579"/>
</dbReference>
<proteinExistence type="predicted"/>
<keyword evidence="2" id="KW-1185">Reference proteome</keyword>
<accession>A0ABX5XRA8</accession>
<dbReference type="RefSeq" id="WP_145208285.1">
    <property type="nucleotide sequence ID" value="NZ_CP036432.1"/>
</dbReference>
<name>A0ABX5XRA8_9BACT</name>
<protein>
    <recommendedName>
        <fullName evidence="3">DUF1579 domain-containing protein</fullName>
    </recommendedName>
</protein>
<dbReference type="Pfam" id="PF07617">
    <property type="entry name" value="DUF1579"/>
    <property type="match status" value="1"/>
</dbReference>
<evidence type="ECO:0000313" key="1">
    <source>
        <dbReference type="EMBL" id="QDV82419.1"/>
    </source>
</evidence>
<reference evidence="1 2" key="1">
    <citation type="submission" date="2019-02" db="EMBL/GenBank/DDBJ databases">
        <title>Deep-cultivation of Planctomycetes and their phenomic and genomic characterization uncovers novel biology.</title>
        <authorList>
            <person name="Wiegand S."/>
            <person name="Jogler M."/>
            <person name="Boedeker C."/>
            <person name="Pinto D."/>
            <person name="Vollmers J."/>
            <person name="Rivas-Marin E."/>
            <person name="Kohn T."/>
            <person name="Peeters S.H."/>
            <person name="Heuer A."/>
            <person name="Rast P."/>
            <person name="Oberbeckmann S."/>
            <person name="Bunk B."/>
            <person name="Jeske O."/>
            <person name="Meyerdierks A."/>
            <person name="Storesund J.E."/>
            <person name="Kallscheuer N."/>
            <person name="Luecker S."/>
            <person name="Lage O.M."/>
            <person name="Pohl T."/>
            <person name="Merkel B.J."/>
            <person name="Hornburger P."/>
            <person name="Mueller R.-W."/>
            <person name="Bruemmer F."/>
            <person name="Labrenz M."/>
            <person name="Spormann A.M."/>
            <person name="Op den Camp H."/>
            <person name="Overmann J."/>
            <person name="Amann R."/>
            <person name="Jetten M.S.M."/>
            <person name="Mascher T."/>
            <person name="Medema M.H."/>
            <person name="Devos D.P."/>
            <person name="Kaster A.-K."/>
            <person name="Ovreas L."/>
            <person name="Rohde M."/>
            <person name="Galperin M.Y."/>
            <person name="Jogler C."/>
        </authorList>
    </citation>
    <scope>NUCLEOTIDE SEQUENCE [LARGE SCALE GENOMIC DNA]</scope>
    <source>
        <strain evidence="1 2">TBK1r</strain>
    </source>
</reference>
<gene>
    <name evidence="1" type="ORF">TBK1r_13490</name>
</gene>
<sequence length="161" mass="18065">MSDISKTDVSKAAFFEWLSGKWGGTCRTWFEPDELADESAVRGEFQLILGGSFARHTYEGAMQGKPRRGEELISQNGVTEQFQVAWIDSFHMSDAIMFSQGEANESGFEVVGEYDVAKDAPRWGWKTRYKKSGPQELTITAFNVFPDGSEAKAVETVYRRA</sequence>
<dbReference type="Proteomes" id="UP000318081">
    <property type="component" value="Chromosome"/>
</dbReference>
<evidence type="ECO:0008006" key="3">
    <source>
        <dbReference type="Google" id="ProtNLM"/>
    </source>
</evidence>
<organism evidence="1 2">
    <name type="scientific">Stieleria magnilauensis</name>
    <dbReference type="NCBI Taxonomy" id="2527963"/>
    <lineage>
        <taxon>Bacteria</taxon>
        <taxon>Pseudomonadati</taxon>
        <taxon>Planctomycetota</taxon>
        <taxon>Planctomycetia</taxon>
        <taxon>Pirellulales</taxon>
        <taxon>Pirellulaceae</taxon>
        <taxon>Stieleria</taxon>
    </lineage>
</organism>